<feature type="region of interest" description="Disordered" evidence="1">
    <location>
        <begin position="106"/>
        <end position="134"/>
    </location>
</feature>
<proteinExistence type="predicted"/>
<dbReference type="EMBL" id="SSTD01012504">
    <property type="protein sequence ID" value="TYK08645.1"/>
    <property type="molecule type" value="Genomic_DNA"/>
</dbReference>
<dbReference type="AlphaFoldDB" id="A0A5A7VGE4"/>
<dbReference type="Proteomes" id="UP000321393">
    <property type="component" value="Unassembled WGS sequence"/>
</dbReference>
<reference evidence="4 5" key="1">
    <citation type="submission" date="2019-08" db="EMBL/GenBank/DDBJ databases">
        <title>Draft genome sequences of two oriental melons (Cucumis melo L. var makuwa).</title>
        <authorList>
            <person name="Kwon S.-Y."/>
        </authorList>
    </citation>
    <scope>NUCLEOTIDE SEQUENCE [LARGE SCALE GENOMIC DNA]</scope>
    <source>
        <strain evidence="5">cv. Chang Bougi</strain>
        <strain evidence="4">cv. SW 3</strain>
        <tissue evidence="2">Leaf</tissue>
    </source>
</reference>
<sequence>MYVDARVNNRSTKSTMVDYGATHNFMSGVEARRDCRTIVQLGDWNGPTYFVIVKNDDFDVMLGMEFLLEHKLKKSLAHESVGAIKETTPQDILYLLRKLQDLDNLQRQLPSQKKKNRHRRYGFQPGDKVESGYL</sequence>
<dbReference type="OrthoDB" id="1939491at2759"/>
<keyword evidence="3" id="KW-0624">Polysaccharide degradation</keyword>
<keyword evidence="3" id="KW-0858">Xylan degradation</keyword>
<dbReference type="EMBL" id="SSTE01000903">
    <property type="protein sequence ID" value="KAA0066220.1"/>
    <property type="molecule type" value="Genomic_DNA"/>
</dbReference>
<organism evidence="2 4">
    <name type="scientific">Cucumis melo var. makuwa</name>
    <name type="common">Oriental melon</name>
    <dbReference type="NCBI Taxonomy" id="1194695"/>
    <lineage>
        <taxon>Eukaryota</taxon>
        <taxon>Viridiplantae</taxon>
        <taxon>Streptophyta</taxon>
        <taxon>Embryophyta</taxon>
        <taxon>Tracheophyta</taxon>
        <taxon>Spermatophyta</taxon>
        <taxon>Magnoliopsida</taxon>
        <taxon>eudicotyledons</taxon>
        <taxon>Gunneridae</taxon>
        <taxon>Pentapetalae</taxon>
        <taxon>rosids</taxon>
        <taxon>fabids</taxon>
        <taxon>Cucurbitales</taxon>
        <taxon>Cucurbitaceae</taxon>
        <taxon>Benincaseae</taxon>
        <taxon>Cucumis</taxon>
    </lineage>
</organism>
<name>A0A5A7VGE4_CUCMM</name>
<evidence type="ECO:0000313" key="2">
    <source>
        <dbReference type="EMBL" id="KAA0066220.1"/>
    </source>
</evidence>
<accession>A0A5A7VGE4</accession>
<evidence type="ECO:0000256" key="1">
    <source>
        <dbReference type="SAM" id="MobiDB-lite"/>
    </source>
</evidence>
<keyword evidence="3" id="KW-0326">Glycosidase</keyword>
<feature type="compositionally biased region" description="Basic residues" evidence="1">
    <location>
        <begin position="112"/>
        <end position="121"/>
    </location>
</feature>
<dbReference type="GO" id="GO:0045493">
    <property type="term" value="P:xylan catabolic process"/>
    <property type="evidence" value="ECO:0007669"/>
    <property type="project" value="UniProtKB-KW"/>
</dbReference>
<keyword evidence="3" id="KW-0119">Carbohydrate metabolism</keyword>
<evidence type="ECO:0000313" key="5">
    <source>
        <dbReference type="Proteomes" id="UP000321947"/>
    </source>
</evidence>
<gene>
    <name evidence="3" type="ORF">E5676_scaffold871G00060</name>
    <name evidence="2" type="ORF">E6C27_scaffold21G002400</name>
</gene>
<comment type="caution">
    <text evidence="2">The sequence shown here is derived from an EMBL/GenBank/DDBJ whole genome shotgun (WGS) entry which is preliminary data.</text>
</comment>
<protein>
    <submittedName>
        <fullName evidence="2">Endo-1,4-beta-xylanase A</fullName>
    </submittedName>
</protein>
<evidence type="ECO:0000313" key="4">
    <source>
        <dbReference type="Proteomes" id="UP000321393"/>
    </source>
</evidence>
<evidence type="ECO:0000313" key="3">
    <source>
        <dbReference type="EMBL" id="TYK08645.1"/>
    </source>
</evidence>
<dbReference type="GO" id="GO:0016798">
    <property type="term" value="F:hydrolase activity, acting on glycosyl bonds"/>
    <property type="evidence" value="ECO:0007669"/>
    <property type="project" value="UniProtKB-KW"/>
</dbReference>
<dbReference type="Proteomes" id="UP000321947">
    <property type="component" value="Unassembled WGS sequence"/>
</dbReference>
<keyword evidence="3" id="KW-0378">Hydrolase</keyword>